<gene>
    <name evidence="7" type="primary">recR</name>
    <name evidence="9" type="ORF">Fokcrypt_00032</name>
</gene>
<dbReference type="PROSITE" id="PS50880">
    <property type="entry name" value="TOPRIM"/>
    <property type="match status" value="1"/>
</dbReference>
<evidence type="ECO:0000256" key="5">
    <source>
        <dbReference type="ARBA" id="ARBA00023172"/>
    </source>
</evidence>
<evidence type="ECO:0000256" key="2">
    <source>
        <dbReference type="ARBA" id="ARBA00022763"/>
    </source>
</evidence>
<evidence type="ECO:0000256" key="7">
    <source>
        <dbReference type="HAMAP-Rule" id="MF_00017"/>
    </source>
</evidence>
<dbReference type="InterPro" id="IPR015967">
    <property type="entry name" value="Rcmb_RecR_Znf"/>
</dbReference>
<protein>
    <recommendedName>
        <fullName evidence="7">Recombination protein RecR</fullName>
    </recommendedName>
</protein>
<organism evidence="9 10">
    <name type="scientific">Candidatus Fokinia crypta</name>
    <dbReference type="NCBI Taxonomy" id="1920990"/>
    <lineage>
        <taxon>Bacteria</taxon>
        <taxon>Pseudomonadati</taxon>
        <taxon>Pseudomonadota</taxon>
        <taxon>Alphaproteobacteria</taxon>
        <taxon>Rickettsiales</taxon>
        <taxon>Candidatus Midichloriaceae</taxon>
        <taxon>Candidatus Fokinia</taxon>
    </lineage>
</organism>
<comment type="similarity">
    <text evidence="7">Belongs to the RecR family.</text>
</comment>
<dbReference type="PROSITE" id="PS01300">
    <property type="entry name" value="RECR"/>
    <property type="match status" value="1"/>
</dbReference>
<dbReference type="PANTHER" id="PTHR30446">
    <property type="entry name" value="RECOMBINATION PROTEIN RECR"/>
    <property type="match status" value="1"/>
</dbReference>
<evidence type="ECO:0000256" key="4">
    <source>
        <dbReference type="ARBA" id="ARBA00022833"/>
    </source>
</evidence>
<dbReference type="SUPFAM" id="SSF111304">
    <property type="entry name" value="Recombination protein RecR"/>
    <property type="match status" value="1"/>
</dbReference>
<dbReference type="Gene3D" id="6.10.250.240">
    <property type="match status" value="1"/>
</dbReference>
<comment type="function">
    <text evidence="7">May play a role in DNA repair. It seems to be involved in an RecBC-independent recombinational process of DNA repair. It may act with RecF and RecO.</text>
</comment>
<dbReference type="PANTHER" id="PTHR30446:SF0">
    <property type="entry name" value="RECOMBINATION PROTEIN RECR"/>
    <property type="match status" value="1"/>
</dbReference>
<evidence type="ECO:0000313" key="10">
    <source>
        <dbReference type="Proteomes" id="UP001325140"/>
    </source>
</evidence>
<name>A0ABZ0UNQ4_9RICK</name>
<sequence length="189" mass="21020">MRRLPTFGNRSAQRVLLHLTENKNLLREIITALHIIDEKAQKCDICCNIDVENPCYICRDERRNDSVICIVQDVNALWAMEKAHAFKGKYHVLGGLLSALNNVTPTSLPIEQLLSRIANDSVKEIIIGIGATLDGQVTSHYISGIIAKNNYNIKVSKIAFGIPMGGDLDYMDESTLKVALEMRTNVTPV</sequence>
<dbReference type="Pfam" id="PF13662">
    <property type="entry name" value="Toprim_4"/>
    <property type="match status" value="1"/>
</dbReference>
<evidence type="ECO:0000313" key="9">
    <source>
        <dbReference type="EMBL" id="WPX97527.1"/>
    </source>
</evidence>
<evidence type="ECO:0000256" key="3">
    <source>
        <dbReference type="ARBA" id="ARBA00022771"/>
    </source>
</evidence>
<keyword evidence="10" id="KW-1185">Reference proteome</keyword>
<dbReference type="Gene3D" id="3.40.1360.10">
    <property type="match status" value="1"/>
</dbReference>
<dbReference type="InterPro" id="IPR034137">
    <property type="entry name" value="TOPRIM_RecR"/>
</dbReference>
<feature type="domain" description="Toprim" evidence="8">
    <location>
        <begin position="66"/>
        <end position="163"/>
    </location>
</feature>
<dbReference type="CDD" id="cd01025">
    <property type="entry name" value="TOPRIM_recR"/>
    <property type="match status" value="1"/>
</dbReference>
<keyword evidence="3 7" id="KW-0863">Zinc-finger</keyword>
<evidence type="ECO:0000259" key="8">
    <source>
        <dbReference type="PROSITE" id="PS50880"/>
    </source>
</evidence>
<evidence type="ECO:0000256" key="6">
    <source>
        <dbReference type="ARBA" id="ARBA00023204"/>
    </source>
</evidence>
<dbReference type="InterPro" id="IPR023627">
    <property type="entry name" value="Rcmb_RecR"/>
</dbReference>
<dbReference type="Pfam" id="PF21175">
    <property type="entry name" value="RecR_C"/>
    <property type="match status" value="1"/>
</dbReference>
<dbReference type="Proteomes" id="UP001325140">
    <property type="component" value="Chromosome"/>
</dbReference>
<keyword evidence="5 7" id="KW-0233">DNA recombination</keyword>
<proteinExistence type="inferred from homology"/>
<dbReference type="InterPro" id="IPR006171">
    <property type="entry name" value="TOPRIM_dom"/>
</dbReference>
<keyword evidence="4 7" id="KW-0862">Zinc</keyword>
<reference evidence="9" key="1">
    <citation type="submission" date="2022-10" db="EMBL/GenBank/DDBJ databases">
        <title>Host association and intracellularity evolved multiple times independently in the Rickettsiales.</title>
        <authorList>
            <person name="Castelli M."/>
            <person name="Nardi T."/>
            <person name="Gammuto L."/>
            <person name="Bellinzona G."/>
            <person name="Sabaneyeva E."/>
            <person name="Potekhin A."/>
            <person name="Serra V."/>
            <person name="Petroni G."/>
            <person name="Sassera D."/>
        </authorList>
    </citation>
    <scope>NUCLEOTIDE SEQUENCE [LARGE SCALE GENOMIC DNA]</scope>
    <source>
        <strain evidence="9">US_Bl 11III1</strain>
    </source>
</reference>
<dbReference type="InterPro" id="IPR000093">
    <property type="entry name" value="DNA_Rcmb_RecR"/>
</dbReference>
<dbReference type="NCBIfam" id="TIGR00615">
    <property type="entry name" value="recR"/>
    <property type="match status" value="1"/>
</dbReference>
<dbReference type="HAMAP" id="MF_00017">
    <property type="entry name" value="RecR"/>
    <property type="match status" value="1"/>
</dbReference>
<evidence type="ECO:0000256" key="1">
    <source>
        <dbReference type="ARBA" id="ARBA00022723"/>
    </source>
</evidence>
<feature type="zinc finger region" description="C4-type" evidence="7">
    <location>
        <begin position="43"/>
        <end position="58"/>
    </location>
</feature>
<accession>A0ABZ0UNQ4</accession>
<dbReference type="EMBL" id="CP110343">
    <property type="protein sequence ID" value="WPX97527.1"/>
    <property type="molecule type" value="Genomic_DNA"/>
</dbReference>
<keyword evidence="6 7" id="KW-0234">DNA repair</keyword>
<keyword evidence="2 7" id="KW-0227">DNA damage</keyword>
<keyword evidence="1 7" id="KW-0479">Metal-binding</keyword>